<protein>
    <submittedName>
        <fullName evidence="2">Uncharacterized protein</fullName>
    </submittedName>
</protein>
<name>A0A9W6K203_9PSED</name>
<dbReference type="AlphaFoldDB" id="A0A9W6K203"/>
<reference evidence="2" key="2">
    <citation type="submission" date="2023-01" db="EMBL/GenBank/DDBJ databases">
        <authorList>
            <person name="Sun Q."/>
            <person name="Evtushenko L."/>
        </authorList>
    </citation>
    <scope>NUCLEOTIDE SEQUENCE</scope>
    <source>
        <strain evidence="2">VKM B-2935</strain>
    </source>
</reference>
<comment type="caution">
    <text evidence="2">The sequence shown here is derived from an EMBL/GenBank/DDBJ whole genome shotgun (WGS) entry which is preliminary data.</text>
</comment>
<evidence type="ECO:0000256" key="1">
    <source>
        <dbReference type="SAM" id="MobiDB-lite"/>
    </source>
</evidence>
<keyword evidence="3" id="KW-1185">Reference proteome</keyword>
<dbReference type="Proteomes" id="UP001143328">
    <property type="component" value="Unassembled WGS sequence"/>
</dbReference>
<organism evidence="2 3">
    <name type="scientific">Pseudomonas turukhanskensis</name>
    <dbReference type="NCBI Taxonomy" id="1806536"/>
    <lineage>
        <taxon>Bacteria</taxon>
        <taxon>Pseudomonadati</taxon>
        <taxon>Pseudomonadota</taxon>
        <taxon>Gammaproteobacteria</taxon>
        <taxon>Pseudomonadales</taxon>
        <taxon>Pseudomonadaceae</taxon>
        <taxon>Pseudomonas</taxon>
    </lineage>
</organism>
<reference evidence="2" key="1">
    <citation type="journal article" date="2014" name="Int. J. Syst. Evol. Microbiol.">
        <title>Complete genome sequence of Corynebacterium casei LMG S-19264T (=DSM 44701T), isolated from a smear-ripened cheese.</title>
        <authorList>
            <consortium name="US DOE Joint Genome Institute (JGI-PGF)"/>
            <person name="Walter F."/>
            <person name="Albersmeier A."/>
            <person name="Kalinowski J."/>
            <person name="Ruckert C."/>
        </authorList>
    </citation>
    <scope>NUCLEOTIDE SEQUENCE</scope>
    <source>
        <strain evidence="2">VKM B-2935</strain>
    </source>
</reference>
<feature type="compositionally biased region" description="Basic and acidic residues" evidence="1">
    <location>
        <begin position="65"/>
        <end position="76"/>
    </location>
</feature>
<feature type="region of interest" description="Disordered" evidence="1">
    <location>
        <begin position="65"/>
        <end position="84"/>
    </location>
</feature>
<gene>
    <name evidence="2" type="ORF">GCM10017655_10830</name>
</gene>
<accession>A0A9W6K203</accession>
<evidence type="ECO:0000313" key="2">
    <source>
        <dbReference type="EMBL" id="GLK88021.1"/>
    </source>
</evidence>
<evidence type="ECO:0000313" key="3">
    <source>
        <dbReference type="Proteomes" id="UP001143328"/>
    </source>
</evidence>
<proteinExistence type="predicted"/>
<sequence>MAALEYLDLEATFGASPGMGQAQNPGADDKQIAVLLGHKKLQMRVQKKKTCLCYSLVIERVLKRSERRSGKAKAGEKSGVGCSQ</sequence>
<dbReference type="EMBL" id="BSFN01000002">
    <property type="protein sequence ID" value="GLK88021.1"/>
    <property type="molecule type" value="Genomic_DNA"/>
</dbReference>